<dbReference type="PaxDb" id="121845-A0A1S4EKI0"/>
<dbReference type="Gene3D" id="1.10.1740.100">
    <property type="entry name" value="Set2, Rpb1 interacting domain"/>
    <property type="match status" value="1"/>
</dbReference>
<evidence type="ECO:0000313" key="5">
    <source>
        <dbReference type="Proteomes" id="UP000079169"/>
    </source>
</evidence>
<feature type="region of interest" description="Disordered" evidence="3">
    <location>
        <begin position="190"/>
        <end position="239"/>
    </location>
</feature>
<evidence type="ECO:0000313" key="6">
    <source>
        <dbReference type="RefSeq" id="XP_017302666.1"/>
    </source>
</evidence>
<evidence type="ECO:0000256" key="3">
    <source>
        <dbReference type="SAM" id="MobiDB-lite"/>
    </source>
</evidence>
<dbReference type="GO" id="GO:0005694">
    <property type="term" value="C:chromosome"/>
    <property type="evidence" value="ECO:0007669"/>
    <property type="project" value="InterPro"/>
</dbReference>
<evidence type="ECO:0000256" key="2">
    <source>
        <dbReference type="ARBA" id="ARBA00023242"/>
    </source>
</evidence>
<dbReference type="Pfam" id="PF08236">
    <property type="entry name" value="SRI"/>
    <property type="match status" value="1"/>
</dbReference>
<dbReference type="RefSeq" id="XP_017302666.1">
    <property type="nucleotide sequence ID" value="XM_017447177.2"/>
</dbReference>
<name>A0A1S4EKI0_DIACI</name>
<dbReference type="InterPro" id="IPR013257">
    <property type="entry name" value="SRI"/>
</dbReference>
<dbReference type="GO" id="GO:0006355">
    <property type="term" value="P:regulation of DNA-templated transcription"/>
    <property type="evidence" value="ECO:0007669"/>
    <property type="project" value="InterPro"/>
</dbReference>
<protein>
    <submittedName>
        <fullName evidence="6">Uncharacterized protein LOC103516727</fullName>
    </submittedName>
</protein>
<keyword evidence="2" id="KW-0539">Nucleus</keyword>
<dbReference type="Proteomes" id="UP000079169">
    <property type="component" value="Unplaced"/>
</dbReference>
<comment type="subcellular location">
    <subcellularLocation>
        <location evidence="1">Nucleus</location>
    </subcellularLocation>
</comment>
<dbReference type="PANTHER" id="PTHR46711:SF1">
    <property type="entry name" value="HISTONE-LYSINE N-METHYLTRANSFERASE SETD2"/>
    <property type="match status" value="1"/>
</dbReference>
<keyword evidence="5" id="KW-1185">Reference proteome</keyword>
<dbReference type="GeneID" id="103516727"/>
<feature type="compositionally biased region" description="Low complexity" evidence="3">
    <location>
        <begin position="229"/>
        <end position="239"/>
    </location>
</feature>
<dbReference type="GO" id="GO:0046975">
    <property type="term" value="F:histone H3K36 methyltransferase activity"/>
    <property type="evidence" value="ECO:0007669"/>
    <property type="project" value="InterPro"/>
</dbReference>
<feature type="compositionally biased region" description="Low complexity" evidence="3">
    <location>
        <begin position="193"/>
        <end position="222"/>
    </location>
</feature>
<evidence type="ECO:0000259" key="4">
    <source>
        <dbReference type="Pfam" id="PF08236"/>
    </source>
</evidence>
<sequence length="498" mass="54543">MDLQMGLAETMKNIAKGIQTEINNAPFNGVGYVTEKLYMLLQLYIQNKGWNPSVELLQCFTELKEASMLPSASYLQMLASRVTLDSQGRLILRENGKIILPYEHFANAVMLKHMNGPHGLHLNVDATVRAVMDSYTIGRDEFGMEKEFIVEVVQNCPNPTCRYYKTQLPGSSSTSHNHSTSNKANSFMTESLSNKASTNSNSNANATSTNNTANTSNTIANNDSPTLLPPSQTSGGSTGTSLLSLPIDLTNVFEANLRNVMAASGASEANIRNAMVASGAADLAKLNAAVKAAGAGRNGLSITRTSSNDILQQGVTEISSATSTSKIESAPADSSEPGAARHMKEQFRLGMAGVIVHYLNPYRKEDCTRGRIMNNDDFKHLARKLTHFVLVKELKHCRSVGDLQCNENVKHKAKDFIRKYMSKFGEDLLAAHNGTWGTVASERDSPKRHGRDETLGQEKIVRAFSEIMKNMGRMKTCVRPSMCKPYGKQSESLQKSKF</sequence>
<feature type="domain" description="Set2 Rpb1 interacting" evidence="4">
    <location>
        <begin position="351"/>
        <end position="425"/>
    </location>
</feature>
<gene>
    <name evidence="6" type="primary">LOC103516727</name>
</gene>
<accession>A0A1S4EKI0</accession>
<dbReference type="InterPro" id="IPR042294">
    <property type="entry name" value="SETD2_animal"/>
</dbReference>
<dbReference type="InterPro" id="IPR038190">
    <property type="entry name" value="SRI_sf"/>
</dbReference>
<dbReference type="KEGG" id="dci:103516727"/>
<organism evidence="5 6">
    <name type="scientific">Diaphorina citri</name>
    <name type="common">Asian citrus psyllid</name>
    <dbReference type="NCBI Taxonomy" id="121845"/>
    <lineage>
        <taxon>Eukaryota</taxon>
        <taxon>Metazoa</taxon>
        <taxon>Ecdysozoa</taxon>
        <taxon>Arthropoda</taxon>
        <taxon>Hexapoda</taxon>
        <taxon>Insecta</taxon>
        <taxon>Pterygota</taxon>
        <taxon>Neoptera</taxon>
        <taxon>Paraneoptera</taxon>
        <taxon>Hemiptera</taxon>
        <taxon>Sternorrhyncha</taxon>
        <taxon>Psylloidea</taxon>
        <taxon>Psyllidae</taxon>
        <taxon>Diaphorininae</taxon>
        <taxon>Diaphorina</taxon>
    </lineage>
</organism>
<reference evidence="6" key="1">
    <citation type="submission" date="2025-08" db="UniProtKB">
        <authorList>
            <consortium name="RefSeq"/>
        </authorList>
    </citation>
    <scope>IDENTIFICATION</scope>
</reference>
<proteinExistence type="predicted"/>
<evidence type="ECO:0000256" key="1">
    <source>
        <dbReference type="ARBA" id="ARBA00004123"/>
    </source>
</evidence>
<dbReference type="AlphaFoldDB" id="A0A1S4EKI0"/>
<dbReference type="PANTHER" id="PTHR46711">
    <property type="entry name" value="HISTONE-LYSINE N-METHYLTRANSFERASE SETD2"/>
    <property type="match status" value="1"/>
</dbReference>